<feature type="chain" id="PRO_5039910515" description="Peptidase S1 domain-containing protein" evidence="4">
    <location>
        <begin position="20"/>
        <end position="285"/>
    </location>
</feature>
<feature type="domain" description="Peptidase S1" evidence="5">
    <location>
        <begin position="17"/>
        <end position="248"/>
    </location>
</feature>
<dbReference type="PANTHER" id="PTHR24256">
    <property type="entry name" value="TRYPTASE-RELATED"/>
    <property type="match status" value="1"/>
</dbReference>
<dbReference type="Pfam" id="PF00089">
    <property type="entry name" value="Trypsin"/>
    <property type="match status" value="1"/>
</dbReference>
<protein>
    <recommendedName>
        <fullName evidence="5">Peptidase S1 domain-containing protein</fullName>
    </recommendedName>
</protein>
<evidence type="ECO:0000313" key="6">
    <source>
        <dbReference type="EMBL" id="KAG5678970.1"/>
    </source>
</evidence>
<dbReference type="FunFam" id="2.40.10.10:FF:000068">
    <property type="entry name" value="transmembrane protease serine 2"/>
    <property type="match status" value="1"/>
</dbReference>
<dbReference type="InterPro" id="IPR009003">
    <property type="entry name" value="Peptidase_S1_PA"/>
</dbReference>
<dbReference type="GO" id="GO:0004252">
    <property type="term" value="F:serine-type endopeptidase activity"/>
    <property type="evidence" value="ECO:0007669"/>
    <property type="project" value="InterPro"/>
</dbReference>
<dbReference type="GO" id="GO:0006508">
    <property type="term" value="P:proteolysis"/>
    <property type="evidence" value="ECO:0007669"/>
    <property type="project" value="InterPro"/>
</dbReference>
<name>A0A9J6CA81_POLVA</name>
<proteinExistence type="inferred from homology"/>
<dbReference type="Proteomes" id="UP001107558">
    <property type="component" value="Chromosome 2"/>
</dbReference>
<accession>A0A9J6CA81</accession>
<dbReference type="OrthoDB" id="7800779at2759"/>
<dbReference type="InterPro" id="IPR043504">
    <property type="entry name" value="Peptidase_S1_PA_chymotrypsin"/>
</dbReference>
<dbReference type="SUPFAM" id="SSF50494">
    <property type="entry name" value="Trypsin-like serine proteases"/>
    <property type="match status" value="1"/>
</dbReference>
<keyword evidence="1" id="KW-1015">Disulfide bond</keyword>
<keyword evidence="7" id="KW-1185">Reference proteome</keyword>
<evidence type="ECO:0000313" key="7">
    <source>
        <dbReference type="Proteomes" id="UP001107558"/>
    </source>
</evidence>
<feature type="signal peptide" evidence="4">
    <location>
        <begin position="1"/>
        <end position="19"/>
    </location>
</feature>
<dbReference type="InterPro" id="IPR051487">
    <property type="entry name" value="Ser/Thr_Proteases_Immune/Dev"/>
</dbReference>
<keyword evidence="4" id="KW-0732">Signal</keyword>
<dbReference type="SMART" id="SM00020">
    <property type="entry name" value="Tryp_SPc"/>
    <property type="match status" value="1"/>
</dbReference>
<dbReference type="InterPro" id="IPR001254">
    <property type="entry name" value="Trypsin_dom"/>
</dbReference>
<evidence type="ECO:0000256" key="2">
    <source>
        <dbReference type="ARBA" id="ARBA00023180"/>
    </source>
</evidence>
<dbReference type="EMBL" id="JADBJN010000002">
    <property type="protein sequence ID" value="KAG5678970.1"/>
    <property type="molecule type" value="Genomic_DNA"/>
</dbReference>
<dbReference type="AlphaFoldDB" id="A0A9J6CA81"/>
<evidence type="ECO:0000256" key="4">
    <source>
        <dbReference type="SAM" id="SignalP"/>
    </source>
</evidence>
<dbReference type="Gene3D" id="2.40.10.10">
    <property type="entry name" value="Trypsin-like serine proteases"/>
    <property type="match status" value="1"/>
</dbReference>
<sequence>MFFLKLFFIFICLIQTIVSSPIKFEKEIVKERLPWVAKIYFEKNYICEASLISNEFLLTVAHCFPKNQMDEESLKNYHIKFEFFYKNEKIAIKRNISQIIIHKSYSRTSTTKVNAFNIALIKIDHKIVFNEYINAIQLPSYGNFTVTKINGYFISHDVTKDDLITQSKLETIEYKECLRKKILTMRKELSLWSFCALESSKNIINYPGSAYYFNNTIYGIRTQKPSIDGILSYLKVSFYVNWITETIDRESTKEEIEIDDGSDFKIKIMTKSYKCFASVYCFYFT</sequence>
<organism evidence="6 7">
    <name type="scientific">Polypedilum vanderplanki</name>
    <name type="common">Sleeping chironomid midge</name>
    <dbReference type="NCBI Taxonomy" id="319348"/>
    <lineage>
        <taxon>Eukaryota</taxon>
        <taxon>Metazoa</taxon>
        <taxon>Ecdysozoa</taxon>
        <taxon>Arthropoda</taxon>
        <taxon>Hexapoda</taxon>
        <taxon>Insecta</taxon>
        <taxon>Pterygota</taxon>
        <taxon>Neoptera</taxon>
        <taxon>Endopterygota</taxon>
        <taxon>Diptera</taxon>
        <taxon>Nematocera</taxon>
        <taxon>Chironomoidea</taxon>
        <taxon>Chironomidae</taxon>
        <taxon>Chironominae</taxon>
        <taxon>Polypedilum</taxon>
        <taxon>Polypedilum</taxon>
    </lineage>
</organism>
<dbReference type="PROSITE" id="PS50240">
    <property type="entry name" value="TRYPSIN_DOM"/>
    <property type="match status" value="1"/>
</dbReference>
<evidence type="ECO:0000256" key="3">
    <source>
        <dbReference type="ARBA" id="ARBA00024195"/>
    </source>
</evidence>
<keyword evidence="2" id="KW-0325">Glycoprotein</keyword>
<evidence type="ECO:0000256" key="1">
    <source>
        <dbReference type="ARBA" id="ARBA00023157"/>
    </source>
</evidence>
<reference evidence="6" key="1">
    <citation type="submission" date="2021-03" db="EMBL/GenBank/DDBJ databases">
        <title>Chromosome level genome of the anhydrobiotic midge Polypedilum vanderplanki.</title>
        <authorList>
            <person name="Yoshida Y."/>
            <person name="Kikawada T."/>
            <person name="Gusev O."/>
        </authorList>
    </citation>
    <scope>NUCLEOTIDE SEQUENCE</scope>
    <source>
        <strain evidence="6">NIAS01</strain>
        <tissue evidence="6">Whole body or cell culture</tissue>
    </source>
</reference>
<comment type="caution">
    <text evidence="6">The sequence shown here is derived from an EMBL/GenBank/DDBJ whole genome shotgun (WGS) entry which is preliminary data.</text>
</comment>
<comment type="similarity">
    <text evidence="3">Belongs to the peptidase S1 family. CLIP subfamily.</text>
</comment>
<evidence type="ECO:0000259" key="5">
    <source>
        <dbReference type="PROSITE" id="PS50240"/>
    </source>
</evidence>
<gene>
    <name evidence="6" type="ORF">PVAND_008585</name>
</gene>